<dbReference type="Gene3D" id="3.30.420.240">
    <property type="match status" value="1"/>
</dbReference>
<accession>A0A8S5QCI6</accession>
<dbReference type="Gene3D" id="3.40.50.300">
    <property type="entry name" value="P-loop containing nucleotide triphosphate hydrolases"/>
    <property type="match status" value="1"/>
</dbReference>
<organism evidence="2">
    <name type="scientific">Podoviridae sp. ctiwu7</name>
    <dbReference type="NCBI Taxonomy" id="2825269"/>
    <lineage>
        <taxon>Viruses</taxon>
        <taxon>Duplodnaviria</taxon>
        <taxon>Heunggongvirae</taxon>
        <taxon>Uroviricota</taxon>
        <taxon>Caudoviricetes</taxon>
    </lineage>
</organism>
<feature type="compositionally biased region" description="Basic and acidic residues" evidence="1">
    <location>
        <begin position="512"/>
        <end position="523"/>
    </location>
</feature>
<dbReference type="InterPro" id="IPR027417">
    <property type="entry name" value="P-loop_NTPase"/>
</dbReference>
<dbReference type="EMBL" id="BK015627">
    <property type="protein sequence ID" value="DAE16563.1"/>
    <property type="molecule type" value="Genomic_DNA"/>
</dbReference>
<feature type="region of interest" description="Disordered" evidence="1">
    <location>
        <begin position="504"/>
        <end position="523"/>
    </location>
</feature>
<protein>
    <submittedName>
        <fullName evidence="2">Large terminase</fullName>
    </submittedName>
</protein>
<reference evidence="2" key="1">
    <citation type="journal article" date="2021" name="Proc. Natl. Acad. Sci. U.S.A.">
        <title>A Catalog of Tens of Thousands of Viruses from Human Metagenomes Reveals Hidden Associations with Chronic Diseases.</title>
        <authorList>
            <person name="Tisza M.J."/>
            <person name="Buck C.B."/>
        </authorList>
    </citation>
    <scope>NUCLEOTIDE SEQUENCE</scope>
    <source>
        <strain evidence="2">Ctiwu7</strain>
    </source>
</reference>
<evidence type="ECO:0000256" key="1">
    <source>
        <dbReference type="SAM" id="MobiDB-lite"/>
    </source>
</evidence>
<name>A0A8S5QCI6_9CAUD</name>
<proteinExistence type="predicted"/>
<evidence type="ECO:0000313" key="2">
    <source>
        <dbReference type="EMBL" id="DAE16563.1"/>
    </source>
</evidence>
<sequence>MTRTRLLERLPALFWGSSMQASDFDLTTKSGVFQAMVQVAARCSKDPLRFVRCAFPWGKGMLEGMSGPDVWQEELLSEIGQRLNAGESAADVIRMAVASGHGIGKSTTVSWLILWAICTYPDTRGVVTANTDTQLRTKTWAELAKWYNLCLFKDWFQFTATSIFSKQPGHDKTWRIDAIPWSESNPEAFAGLHNQGKRILVVFDEASSIADIIWEVVEGAVTDRDTQIIWTAFGNPTRSVGRFFDCFGRHRHRWWHKHIDSRTVGISNKALLKQWEEDYGEDSDFFKVRVRGIFPSTSSMQFIPRDIVQASMERPMGVINYAQTVAIIGVDVARFGDDASVIWTRFALDGRSIAKQKFHGLDGHELGAKVAEHFNHLRKLGVRKIVINVDTGGVGASPVDWLRHNGYPVNAINFGSGATNTQRYKNLRAEMWGRMKEWIAQGGCLPQDSDLETDLTGVEYGYTPTNQILLEKKEDMKKRGMASPDNADALALTFAVRMNEYIDNPTPPVGRRRQEIRSRDPYR</sequence>